<comment type="caution">
    <text evidence="3">The sequence shown here is derived from an EMBL/GenBank/DDBJ whole genome shotgun (WGS) entry which is preliminary data.</text>
</comment>
<dbReference type="InterPro" id="IPR013094">
    <property type="entry name" value="AB_hydrolase_3"/>
</dbReference>
<dbReference type="EMBL" id="VCHE01000090">
    <property type="protein sequence ID" value="KAB2571894.1"/>
    <property type="molecule type" value="Genomic_DNA"/>
</dbReference>
<evidence type="ECO:0000256" key="1">
    <source>
        <dbReference type="ARBA" id="ARBA00022801"/>
    </source>
</evidence>
<gene>
    <name evidence="3" type="ORF">DBV05_g9455</name>
</gene>
<reference evidence="3 4" key="1">
    <citation type="journal article" date="2019" name="Sci. Rep.">
        <title>A multi-omics analysis of the grapevine pathogen Lasiodiplodia theobromae reveals that temperature affects the expression of virulence- and pathogenicity-related genes.</title>
        <authorList>
            <person name="Felix C."/>
            <person name="Meneses R."/>
            <person name="Goncalves M.F.M."/>
            <person name="Tilleman L."/>
            <person name="Duarte A.S."/>
            <person name="Jorrin-Novo J.V."/>
            <person name="Van de Peer Y."/>
            <person name="Deforce D."/>
            <person name="Van Nieuwerburgh F."/>
            <person name="Esteves A.C."/>
            <person name="Alves A."/>
        </authorList>
    </citation>
    <scope>NUCLEOTIDE SEQUENCE [LARGE SCALE GENOMIC DNA]</scope>
    <source>
        <strain evidence="3 4">LA-SOL3</strain>
    </source>
</reference>
<keyword evidence="1" id="KW-0378">Hydrolase</keyword>
<dbReference type="GO" id="GO:0016787">
    <property type="term" value="F:hydrolase activity"/>
    <property type="evidence" value="ECO:0007669"/>
    <property type="project" value="UniProtKB-KW"/>
</dbReference>
<feature type="domain" description="Alpha/beta hydrolase fold-3" evidence="2">
    <location>
        <begin position="85"/>
        <end position="297"/>
    </location>
</feature>
<dbReference type="Gene3D" id="3.40.50.1820">
    <property type="entry name" value="alpha/beta hydrolase"/>
    <property type="match status" value="1"/>
</dbReference>
<dbReference type="Pfam" id="PF07859">
    <property type="entry name" value="Abhydrolase_3"/>
    <property type="match status" value="1"/>
</dbReference>
<organism evidence="3 4">
    <name type="scientific">Lasiodiplodia theobromae</name>
    <dbReference type="NCBI Taxonomy" id="45133"/>
    <lineage>
        <taxon>Eukaryota</taxon>
        <taxon>Fungi</taxon>
        <taxon>Dikarya</taxon>
        <taxon>Ascomycota</taxon>
        <taxon>Pezizomycotina</taxon>
        <taxon>Dothideomycetes</taxon>
        <taxon>Dothideomycetes incertae sedis</taxon>
        <taxon>Botryosphaeriales</taxon>
        <taxon>Botryosphaeriaceae</taxon>
        <taxon>Lasiodiplodia</taxon>
    </lineage>
</organism>
<dbReference type="PANTHER" id="PTHR48081:SF8">
    <property type="entry name" value="ALPHA_BETA HYDROLASE FOLD-3 DOMAIN-CONTAINING PROTEIN-RELATED"/>
    <property type="match status" value="1"/>
</dbReference>
<keyword evidence="4" id="KW-1185">Reference proteome</keyword>
<dbReference type="AlphaFoldDB" id="A0A5N5D3J5"/>
<dbReference type="Proteomes" id="UP000325902">
    <property type="component" value="Unassembled WGS sequence"/>
</dbReference>
<evidence type="ECO:0000313" key="4">
    <source>
        <dbReference type="Proteomes" id="UP000325902"/>
    </source>
</evidence>
<dbReference type="SUPFAM" id="SSF53474">
    <property type="entry name" value="alpha/beta-Hydrolases"/>
    <property type="match status" value="1"/>
</dbReference>
<name>A0A5N5D3J5_9PEZI</name>
<proteinExistence type="predicted"/>
<evidence type="ECO:0000313" key="3">
    <source>
        <dbReference type="EMBL" id="KAB2571894.1"/>
    </source>
</evidence>
<dbReference type="OrthoDB" id="408631at2759"/>
<protein>
    <recommendedName>
        <fullName evidence="2">Alpha/beta hydrolase fold-3 domain-containing protein</fullName>
    </recommendedName>
</protein>
<evidence type="ECO:0000259" key="2">
    <source>
        <dbReference type="Pfam" id="PF07859"/>
    </source>
</evidence>
<sequence>MYDTYDEVYQLGIRDPEFSAYIKKNGLEHITNISQLPGLEAGSANDAGLDQGHIIDVPMRDGYLNPLRVHKPPMPPANGKSPLVILVYGGGFRIGDNTQMSPFARIINRLYGATVVNLTYRLVPEHRWPTAPNDVWDNLQWIAANTDKLGADPSAGFIFGGGSAGANLVVATAHKWVEQKLEPKLTGLYVSMPVLFVEENVPAKYKDLWFAWEQNKDAFALNTAGVQGLIKEYAPDTSSPDWCPVNVENHGVGFPRTYLTVCGQDPLRDDGLVYWRLLRDRGVETKLDVAPGVPHAHVMFQGLESAQKSIFGSVHAFGWLLRDEKTPAETLKALGGGDLNQL</sequence>
<dbReference type="InterPro" id="IPR029058">
    <property type="entry name" value="AB_hydrolase_fold"/>
</dbReference>
<dbReference type="InterPro" id="IPR050300">
    <property type="entry name" value="GDXG_lipolytic_enzyme"/>
</dbReference>
<dbReference type="PANTHER" id="PTHR48081">
    <property type="entry name" value="AB HYDROLASE SUPERFAMILY PROTEIN C4A8.06C"/>
    <property type="match status" value="1"/>
</dbReference>
<accession>A0A5N5D3J5</accession>